<keyword evidence="5" id="KW-1185">Reference proteome</keyword>
<dbReference type="InterPro" id="IPR005835">
    <property type="entry name" value="NTP_transferase_dom"/>
</dbReference>
<evidence type="ECO:0000259" key="2">
    <source>
        <dbReference type="Pfam" id="PF00483"/>
    </source>
</evidence>
<feature type="domain" description="Mannose-1-phosphate guanyltransferase C-terminal" evidence="3">
    <location>
        <begin position="295"/>
        <end position="432"/>
    </location>
</feature>
<dbReference type="InterPro" id="IPR029044">
    <property type="entry name" value="Nucleotide-diphossugar_trans"/>
</dbReference>
<dbReference type="STRING" id="36087.A0A077Z7N6"/>
<dbReference type="CDD" id="cd06428">
    <property type="entry name" value="M1P_guanylylT_A_like_N"/>
    <property type="match status" value="1"/>
</dbReference>
<comment type="similarity">
    <text evidence="1">Belongs to the transferase hexapeptide repeat family.</text>
</comment>
<feature type="domain" description="Nucleotidyl transferase" evidence="2">
    <location>
        <begin position="14"/>
        <end position="227"/>
    </location>
</feature>
<evidence type="ECO:0000256" key="1">
    <source>
        <dbReference type="ARBA" id="ARBA00007274"/>
    </source>
</evidence>
<dbReference type="Gene3D" id="2.160.10.10">
    <property type="entry name" value="Hexapeptide repeat proteins"/>
    <property type="match status" value="1"/>
</dbReference>
<evidence type="ECO:0000313" key="5">
    <source>
        <dbReference type="Proteomes" id="UP000030665"/>
    </source>
</evidence>
<evidence type="ECO:0000313" key="4">
    <source>
        <dbReference type="EMBL" id="CDW56206.1"/>
    </source>
</evidence>
<dbReference type="Gene3D" id="3.90.550.10">
    <property type="entry name" value="Spore Coat Polysaccharide Biosynthesis Protein SpsA, Chain A"/>
    <property type="match status" value="1"/>
</dbReference>
<dbReference type="InterPro" id="IPR056729">
    <property type="entry name" value="GMPPB_C"/>
</dbReference>
<dbReference type="EMBL" id="HG806018">
    <property type="protein sequence ID" value="CDW56206.1"/>
    <property type="molecule type" value="Genomic_DNA"/>
</dbReference>
<gene>
    <name evidence="4" type="ORF">TTRE_0000448101</name>
</gene>
<dbReference type="Pfam" id="PF00483">
    <property type="entry name" value="NTP_transferase"/>
    <property type="match status" value="1"/>
</dbReference>
<name>A0A077Z7N6_TRITR</name>
<protein>
    <submittedName>
        <fullName evidence="4">Mannose 1 phosphate guanyltransferase alpha A</fullName>
    </submittedName>
</protein>
<dbReference type="GO" id="GO:0016740">
    <property type="term" value="F:transferase activity"/>
    <property type="evidence" value="ECO:0007669"/>
    <property type="project" value="UniProtKB-KW"/>
</dbReference>
<organism evidence="4 5">
    <name type="scientific">Trichuris trichiura</name>
    <name type="common">Whipworm</name>
    <name type="synonym">Trichocephalus trichiurus</name>
    <dbReference type="NCBI Taxonomy" id="36087"/>
    <lineage>
        <taxon>Eukaryota</taxon>
        <taxon>Metazoa</taxon>
        <taxon>Ecdysozoa</taxon>
        <taxon>Nematoda</taxon>
        <taxon>Enoplea</taxon>
        <taxon>Dorylaimia</taxon>
        <taxon>Trichinellida</taxon>
        <taxon>Trichuridae</taxon>
        <taxon>Trichuris</taxon>
    </lineage>
</organism>
<dbReference type="AlphaFoldDB" id="A0A077Z7N6"/>
<keyword evidence="4" id="KW-0808">Transferase</keyword>
<evidence type="ECO:0000259" key="3">
    <source>
        <dbReference type="Pfam" id="PF25087"/>
    </source>
</evidence>
<reference evidence="4" key="2">
    <citation type="submission" date="2014-03" db="EMBL/GenBank/DDBJ databases">
        <title>The whipworm genome and dual-species transcriptomics of an intimate host-pathogen interaction.</title>
        <authorList>
            <person name="Foth B.J."/>
            <person name="Tsai I.J."/>
            <person name="Reid A.J."/>
            <person name="Bancroft A.J."/>
            <person name="Nichol S."/>
            <person name="Tracey A."/>
            <person name="Holroyd N."/>
            <person name="Cotton J.A."/>
            <person name="Stanley E.J."/>
            <person name="Zarowiecki M."/>
            <person name="Liu J.Z."/>
            <person name="Huckvale T."/>
            <person name="Cooper P.J."/>
            <person name="Grencis R.K."/>
            <person name="Berriman M."/>
        </authorList>
    </citation>
    <scope>NUCLEOTIDE SEQUENCE [LARGE SCALE GENOMIC DNA]</scope>
</reference>
<dbReference type="OrthoDB" id="285674at2759"/>
<sequence>MVVITNGLASDVLKAVIIIGGPQKGTRFRPLSLDYPKPLFPIGGLASIQHHIEALVKVPGLKEILLVGFYQPSDHLASFTVKVQREFPDVNIRYLQEYAPLGTAGGIYHFRDQILLGGLNAFFVLNADVCGDFPLAKMYHPYIALFRMRNLCRALFKATRDESMNYGCVAIEENTAEILHYVEKPTTFLSKWINCGVYLMSTDIFNFLANVFKAKTEAPMTNGVSSDSLEAMCFEKDVFPKLAASGTFYAFKTDAWWSQLKTASAAIYANRHYLHLYRKSYPERLAVSGDNGPTIIGDVFIHPSAQIDPTAVIGPNVSIGNDVKVSPGVRIKEAIILDNVVLHDNSCIMYSVIARNAQVGQWCRVEGTPDGPNPNIPFAKLESKPLFLPTGKLTPSVSVIGCNVVMMDEVMLMNSIVLPHKELSSSYKNQIIL</sequence>
<dbReference type="InterPro" id="IPR050486">
    <property type="entry name" value="Mannose-1P_guanyltransferase"/>
</dbReference>
<accession>A0A077Z7N6</accession>
<dbReference type="SUPFAM" id="SSF53448">
    <property type="entry name" value="Nucleotide-diphospho-sugar transferases"/>
    <property type="match status" value="1"/>
</dbReference>
<dbReference type="Proteomes" id="UP000030665">
    <property type="component" value="Unassembled WGS sequence"/>
</dbReference>
<proteinExistence type="inferred from homology"/>
<reference evidence="4" key="1">
    <citation type="submission" date="2014-01" db="EMBL/GenBank/DDBJ databases">
        <authorList>
            <person name="Aslett M."/>
        </authorList>
    </citation>
    <scope>NUCLEOTIDE SEQUENCE</scope>
</reference>
<dbReference type="Pfam" id="PF25087">
    <property type="entry name" value="GMPPB_C"/>
    <property type="match status" value="1"/>
</dbReference>
<dbReference type="PANTHER" id="PTHR22572">
    <property type="entry name" value="SUGAR-1-PHOSPHATE GUANYL TRANSFERASE"/>
    <property type="match status" value="1"/>
</dbReference>